<organism evidence="2 3">
    <name type="scientific">Talaromyces atroroseus</name>
    <dbReference type="NCBI Taxonomy" id="1441469"/>
    <lineage>
        <taxon>Eukaryota</taxon>
        <taxon>Fungi</taxon>
        <taxon>Dikarya</taxon>
        <taxon>Ascomycota</taxon>
        <taxon>Pezizomycotina</taxon>
        <taxon>Eurotiomycetes</taxon>
        <taxon>Eurotiomycetidae</taxon>
        <taxon>Eurotiales</taxon>
        <taxon>Trichocomaceae</taxon>
        <taxon>Talaromyces</taxon>
        <taxon>Talaromyces sect. Trachyspermi</taxon>
    </lineage>
</organism>
<comment type="caution">
    <text evidence="2">The sequence shown here is derived from an EMBL/GenBank/DDBJ whole genome shotgun (WGS) entry which is preliminary data.</text>
</comment>
<name>A0A1Q5Q7R2_TALAT</name>
<proteinExistence type="predicted"/>
<keyword evidence="1" id="KW-0812">Transmembrane</keyword>
<reference evidence="2 3" key="1">
    <citation type="submission" date="2015-06" db="EMBL/GenBank/DDBJ databases">
        <title>Talaromyces atroroseus IBT 11181 draft genome.</title>
        <authorList>
            <person name="Rasmussen K.B."/>
            <person name="Rasmussen S."/>
            <person name="Petersen B."/>
            <person name="Sicheritz-Ponten T."/>
            <person name="Mortensen U.H."/>
            <person name="Thrane U."/>
        </authorList>
    </citation>
    <scope>NUCLEOTIDE SEQUENCE [LARGE SCALE GENOMIC DNA]</scope>
    <source>
        <strain evidence="2 3">IBT 11181</strain>
    </source>
</reference>
<dbReference type="RefSeq" id="XP_020115832.1">
    <property type="nucleotide sequence ID" value="XM_020263966.1"/>
</dbReference>
<keyword evidence="1" id="KW-0472">Membrane</keyword>
<feature type="transmembrane region" description="Helical" evidence="1">
    <location>
        <begin position="64"/>
        <end position="86"/>
    </location>
</feature>
<protein>
    <submittedName>
        <fullName evidence="2">Uncharacterized protein</fullName>
    </submittedName>
</protein>
<gene>
    <name evidence="2" type="ORF">UA08_09073</name>
</gene>
<accession>A0A1Q5Q7R2</accession>
<dbReference type="GeneID" id="31008829"/>
<evidence type="ECO:0000313" key="2">
    <source>
        <dbReference type="EMBL" id="OKL55711.1"/>
    </source>
</evidence>
<sequence length="119" mass="13412">MEAIVDFLIWASLMPGLLFATWGGVFNVWQRAVAGSGMIMCDSSPDFFSKVCSPELYRIGALELAGIVFAVPVLMLHVFLFTHGVIERCGRFRLSKRAQMIKDLEDNTYTYNNGHSRYP</sequence>
<dbReference type="AlphaFoldDB" id="A0A1Q5Q7R2"/>
<dbReference type="OrthoDB" id="5279542at2759"/>
<evidence type="ECO:0000313" key="3">
    <source>
        <dbReference type="Proteomes" id="UP000214365"/>
    </source>
</evidence>
<dbReference type="Proteomes" id="UP000214365">
    <property type="component" value="Unassembled WGS sequence"/>
</dbReference>
<keyword evidence="1" id="KW-1133">Transmembrane helix</keyword>
<keyword evidence="3" id="KW-1185">Reference proteome</keyword>
<evidence type="ECO:0000256" key="1">
    <source>
        <dbReference type="SAM" id="Phobius"/>
    </source>
</evidence>
<dbReference type="EMBL" id="LFMY01000018">
    <property type="protein sequence ID" value="OKL55711.1"/>
    <property type="molecule type" value="Genomic_DNA"/>
</dbReference>
<feature type="transmembrane region" description="Helical" evidence="1">
    <location>
        <begin position="7"/>
        <end position="29"/>
    </location>
</feature>